<dbReference type="InterPro" id="IPR026891">
    <property type="entry name" value="Fn3-like"/>
</dbReference>
<reference evidence="4 5" key="1">
    <citation type="submission" date="2018-10" db="EMBL/GenBank/DDBJ databases">
        <title>A high-quality apple genome assembly.</title>
        <authorList>
            <person name="Hu J."/>
        </authorList>
    </citation>
    <scope>NUCLEOTIDE SEQUENCE [LARGE SCALE GENOMIC DNA]</scope>
    <source>
        <strain evidence="5">cv. HFTH1</strain>
        <tissue evidence="4">Young leaf</tissue>
    </source>
</reference>
<dbReference type="Gene3D" id="3.40.50.1700">
    <property type="entry name" value="Glycoside hydrolase family 3 C-terminal domain"/>
    <property type="match status" value="1"/>
</dbReference>
<keyword evidence="1" id="KW-0378">Hydrolase</keyword>
<dbReference type="FunFam" id="3.40.50.1700:FF:000001">
    <property type="entry name" value="probable beta-D-xylosidase 2"/>
    <property type="match status" value="1"/>
</dbReference>
<evidence type="ECO:0000259" key="3">
    <source>
        <dbReference type="SMART" id="SM01217"/>
    </source>
</evidence>
<evidence type="ECO:0000313" key="4">
    <source>
        <dbReference type="EMBL" id="RXH86401.1"/>
    </source>
</evidence>
<dbReference type="InterPro" id="IPR002772">
    <property type="entry name" value="Glyco_hydro_3_C"/>
</dbReference>
<dbReference type="GO" id="GO:0009044">
    <property type="term" value="F:xylan 1,4-beta-xylosidase activity"/>
    <property type="evidence" value="ECO:0007669"/>
    <property type="project" value="InterPro"/>
</dbReference>
<dbReference type="SUPFAM" id="SSF51445">
    <property type="entry name" value="(Trans)glycosidases"/>
    <property type="match status" value="1"/>
</dbReference>
<proteinExistence type="predicted"/>
<keyword evidence="2" id="KW-0326">Glycosidase</keyword>
<dbReference type="GO" id="GO:0046556">
    <property type="term" value="F:alpha-L-arabinofuranosidase activity"/>
    <property type="evidence" value="ECO:0007669"/>
    <property type="project" value="TreeGrafter"/>
</dbReference>
<gene>
    <name evidence="4" type="ORF">DVH24_017454</name>
</gene>
<comment type="caution">
    <text evidence="4">The sequence shown here is derived from an EMBL/GenBank/DDBJ whole genome shotgun (WGS) entry which is preliminary data.</text>
</comment>
<dbReference type="Pfam" id="PF01915">
    <property type="entry name" value="Glyco_hydro_3_C"/>
    <property type="match status" value="1"/>
</dbReference>
<dbReference type="SMART" id="SM01217">
    <property type="entry name" value="Fn3_like"/>
    <property type="match status" value="1"/>
</dbReference>
<dbReference type="Pfam" id="PF14310">
    <property type="entry name" value="Fn3-like"/>
    <property type="match status" value="1"/>
</dbReference>
<sequence>MDLDCGVYYTNFTQNSVRQGKVKEVEIDRSLKNLYVVLMRLGFFDGNPTFKSLGKKDVCSKQHIELATEAAREGIVLLKNVNETLPLKSKKIKKLAVVGPHANATAAMIGNYAGIPCQFTSPLDAFSSYGEVKYGMGCDGVACANDSLIFPAMKAAKHADATIIFAGLDLSVEAESLDRVDLLLPGYQTLFINQVAQVSKGPVILVIMSAGGVDISFAKQNDNINAILWAGYPGEEGGHAIADVVFGHYNPGGRLPLTWYEAGYVDMLPMTSMKLRPIDSLGYPGRTYKFYNGSTVYPFGYGLSYTQFNYTLRSAERSLDIKLRKSQHCRDIEYKDNEYKPPCPSVLIDDLECNHEFGFGIEVKNVGKRDGSEVIIVYSKPPIGIAASHTKQVIGFKRVFVKAGKSKTVNFVFNACKSLGVVNYNAYNLLTSGRHTIMLGDDVVSFPIQLNIKDKLYVLLMRVGYFDGNPTFKSLGKKDICNKEHIELATEAAREGNFGGLDLSVEAEGLDTVDLLLPGFQTQLINQVARVYKGPSCLPVVLTSISPNKMIKSETSCGQGTGGGRFPCGNYNLRTVSVSFERGSLRPKTCHEIQYDDEAHRLACPAVLVDDFRPSFQNLQK</sequence>
<dbReference type="GO" id="GO:0031222">
    <property type="term" value="P:arabinan catabolic process"/>
    <property type="evidence" value="ECO:0007669"/>
    <property type="project" value="TreeGrafter"/>
</dbReference>
<dbReference type="InterPro" id="IPR044993">
    <property type="entry name" value="BXL"/>
</dbReference>
<dbReference type="PANTHER" id="PTHR42721">
    <property type="entry name" value="SUGAR HYDROLASE-RELATED"/>
    <property type="match status" value="1"/>
</dbReference>
<dbReference type="InterPro" id="IPR013783">
    <property type="entry name" value="Ig-like_fold"/>
</dbReference>
<organism evidence="4 5">
    <name type="scientific">Malus domestica</name>
    <name type="common">Apple</name>
    <name type="synonym">Pyrus malus</name>
    <dbReference type="NCBI Taxonomy" id="3750"/>
    <lineage>
        <taxon>Eukaryota</taxon>
        <taxon>Viridiplantae</taxon>
        <taxon>Streptophyta</taxon>
        <taxon>Embryophyta</taxon>
        <taxon>Tracheophyta</taxon>
        <taxon>Spermatophyta</taxon>
        <taxon>Magnoliopsida</taxon>
        <taxon>eudicotyledons</taxon>
        <taxon>Gunneridae</taxon>
        <taxon>Pentapetalae</taxon>
        <taxon>rosids</taxon>
        <taxon>fabids</taxon>
        <taxon>Rosales</taxon>
        <taxon>Rosaceae</taxon>
        <taxon>Amygdaloideae</taxon>
        <taxon>Maleae</taxon>
        <taxon>Malus</taxon>
    </lineage>
</organism>
<dbReference type="Proteomes" id="UP000290289">
    <property type="component" value="Chromosome 10"/>
</dbReference>
<dbReference type="GO" id="GO:0045493">
    <property type="term" value="P:xylan catabolic process"/>
    <property type="evidence" value="ECO:0007669"/>
    <property type="project" value="InterPro"/>
</dbReference>
<feature type="domain" description="Fibronectin type III-like" evidence="3">
    <location>
        <begin position="373"/>
        <end position="443"/>
    </location>
</feature>
<dbReference type="PANTHER" id="PTHR42721:SF11">
    <property type="entry name" value="BETA-D-XYLOSIDASE 5-RELATED"/>
    <property type="match status" value="1"/>
</dbReference>
<evidence type="ECO:0000256" key="1">
    <source>
        <dbReference type="ARBA" id="ARBA00022801"/>
    </source>
</evidence>
<accession>A0A498IYQ3</accession>
<dbReference type="EMBL" id="RDQH01000336">
    <property type="protein sequence ID" value="RXH86401.1"/>
    <property type="molecule type" value="Genomic_DNA"/>
</dbReference>
<dbReference type="SUPFAM" id="SSF52279">
    <property type="entry name" value="Beta-D-glucan exohydrolase, C-terminal domain"/>
    <property type="match status" value="1"/>
</dbReference>
<protein>
    <recommendedName>
        <fullName evidence="3">Fibronectin type III-like domain-containing protein</fullName>
    </recommendedName>
</protein>
<keyword evidence="5" id="KW-1185">Reference proteome</keyword>
<evidence type="ECO:0000256" key="2">
    <source>
        <dbReference type="ARBA" id="ARBA00023295"/>
    </source>
</evidence>
<dbReference type="AlphaFoldDB" id="A0A498IYQ3"/>
<dbReference type="InterPro" id="IPR017853">
    <property type="entry name" value="GH"/>
</dbReference>
<name>A0A498IYQ3_MALDO</name>
<evidence type="ECO:0000313" key="5">
    <source>
        <dbReference type="Proteomes" id="UP000290289"/>
    </source>
</evidence>
<dbReference type="InterPro" id="IPR036881">
    <property type="entry name" value="Glyco_hydro_3_C_sf"/>
</dbReference>
<dbReference type="Gene3D" id="2.60.40.10">
    <property type="entry name" value="Immunoglobulins"/>
    <property type="match status" value="1"/>
</dbReference>
<dbReference type="STRING" id="3750.A0A498IYQ3"/>